<dbReference type="Gene3D" id="2.120.10.30">
    <property type="entry name" value="TolB, C-terminal domain"/>
    <property type="match status" value="1"/>
</dbReference>
<dbReference type="InterPro" id="IPR011042">
    <property type="entry name" value="6-blade_b-propeller_TolB-like"/>
</dbReference>
<dbReference type="OrthoDB" id="342730at2759"/>
<evidence type="ECO:0000256" key="2">
    <source>
        <dbReference type="PROSITE-ProRule" id="PRU00504"/>
    </source>
</evidence>
<keyword evidence="1" id="KW-0677">Repeat</keyword>
<dbReference type="Pfam" id="PF01436">
    <property type="entry name" value="NHL"/>
    <property type="match status" value="1"/>
</dbReference>
<evidence type="ECO:0000313" key="3">
    <source>
        <dbReference type="EMBL" id="CAF1478289.1"/>
    </source>
</evidence>
<dbReference type="Proteomes" id="UP000663832">
    <property type="component" value="Unassembled WGS sequence"/>
</dbReference>
<dbReference type="InterPro" id="IPR050952">
    <property type="entry name" value="TRIM-NHL_E3_ligases"/>
</dbReference>
<evidence type="ECO:0008006" key="6">
    <source>
        <dbReference type="Google" id="ProtNLM"/>
    </source>
</evidence>
<keyword evidence="5" id="KW-1185">Reference proteome</keyword>
<evidence type="ECO:0000313" key="4">
    <source>
        <dbReference type="EMBL" id="CAF1637884.1"/>
    </source>
</evidence>
<dbReference type="PROSITE" id="PS51125">
    <property type="entry name" value="NHL"/>
    <property type="match status" value="1"/>
</dbReference>
<protein>
    <recommendedName>
        <fullName evidence="6">6-bladed beta-propeller</fullName>
    </recommendedName>
</protein>
<evidence type="ECO:0000256" key="1">
    <source>
        <dbReference type="ARBA" id="ARBA00022737"/>
    </source>
</evidence>
<dbReference type="GO" id="GO:0008270">
    <property type="term" value="F:zinc ion binding"/>
    <property type="evidence" value="ECO:0007669"/>
    <property type="project" value="UniProtKB-KW"/>
</dbReference>
<accession>A0A816DMC9</accession>
<dbReference type="PANTHER" id="PTHR24104:SF25">
    <property type="entry name" value="PROTEIN LIN-41"/>
    <property type="match status" value="1"/>
</dbReference>
<organism evidence="4 5">
    <name type="scientific">Adineta steineri</name>
    <dbReference type="NCBI Taxonomy" id="433720"/>
    <lineage>
        <taxon>Eukaryota</taxon>
        <taxon>Metazoa</taxon>
        <taxon>Spiralia</taxon>
        <taxon>Gnathifera</taxon>
        <taxon>Rotifera</taxon>
        <taxon>Eurotatoria</taxon>
        <taxon>Bdelloidea</taxon>
        <taxon>Adinetida</taxon>
        <taxon>Adinetidae</taxon>
        <taxon>Adineta</taxon>
    </lineage>
</organism>
<dbReference type="EMBL" id="CAJNOI010002485">
    <property type="protein sequence ID" value="CAF1478289.1"/>
    <property type="molecule type" value="Genomic_DNA"/>
</dbReference>
<evidence type="ECO:0000313" key="5">
    <source>
        <dbReference type="Proteomes" id="UP000663832"/>
    </source>
</evidence>
<sequence>NVYIADSWNHRIVVWSPNAAKGNIVVGGNGEGKQPNQFAYPHGLAFDRQGNLYVIDCDNHRVQKFDIDTE</sequence>
<dbReference type="AlphaFoldDB" id="A0A816DMC9"/>
<dbReference type="Proteomes" id="UP000663877">
    <property type="component" value="Unassembled WGS sequence"/>
</dbReference>
<dbReference type="SUPFAM" id="SSF63829">
    <property type="entry name" value="Calcium-dependent phosphotriesterase"/>
    <property type="match status" value="1"/>
</dbReference>
<dbReference type="InterPro" id="IPR001258">
    <property type="entry name" value="NHL_repeat"/>
</dbReference>
<comment type="caution">
    <text evidence="4">The sequence shown here is derived from an EMBL/GenBank/DDBJ whole genome shotgun (WGS) entry which is preliminary data.</text>
</comment>
<feature type="non-terminal residue" evidence="4">
    <location>
        <position position="1"/>
    </location>
</feature>
<dbReference type="PANTHER" id="PTHR24104">
    <property type="entry name" value="E3 UBIQUITIN-PROTEIN LIGASE NHLRC1-RELATED"/>
    <property type="match status" value="1"/>
</dbReference>
<name>A0A816DMC9_9BILA</name>
<reference evidence="4" key="1">
    <citation type="submission" date="2021-02" db="EMBL/GenBank/DDBJ databases">
        <authorList>
            <person name="Nowell W R."/>
        </authorList>
    </citation>
    <scope>NUCLEOTIDE SEQUENCE</scope>
</reference>
<proteinExistence type="predicted"/>
<gene>
    <name evidence="3" type="ORF">BJG266_LOCUS41920</name>
    <name evidence="4" type="ORF">QVE165_LOCUS58798</name>
</gene>
<feature type="repeat" description="NHL" evidence="2">
    <location>
        <begin position="32"/>
        <end position="68"/>
    </location>
</feature>
<dbReference type="EMBL" id="CAJNOM010002806">
    <property type="protein sequence ID" value="CAF1637884.1"/>
    <property type="molecule type" value="Genomic_DNA"/>
</dbReference>